<evidence type="ECO:0000313" key="3">
    <source>
        <dbReference type="Proteomes" id="UP000264006"/>
    </source>
</evidence>
<dbReference type="KEGG" id="euz:DVS28_b0411"/>
<keyword evidence="3" id="KW-1185">Reference proteome</keyword>
<dbReference type="Proteomes" id="UP000264006">
    <property type="component" value="Plasmid pEDY32-46I"/>
</dbReference>
<proteinExistence type="predicted"/>
<dbReference type="EMBL" id="CP031166">
    <property type="protein sequence ID" value="AXV10164.1"/>
    <property type="molecule type" value="Genomic_DNA"/>
</dbReference>
<accession>A0A346Y6R7</accession>
<evidence type="ECO:0000256" key="1">
    <source>
        <dbReference type="SAM" id="MobiDB-lite"/>
    </source>
</evidence>
<organism evidence="2 3">
    <name type="scientific">Euzebya pacifica</name>
    <dbReference type="NCBI Taxonomy" id="1608957"/>
    <lineage>
        <taxon>Bacteria</taxon>
        <taxon>Bacillati</taxon>
        <taxon>Actinomycetota</taxon>
        <taxon>Nitriliruptoria</taxon>
        <taxon>Euzebyales</taxon>
    </lineage>
</organism>
<keyword evidence="2" id="KW-0614">Plasmid</keyword>
<geneLocation type="plasmid" evidence="3">
    <name>pedy32-46i</name>
</geneLocation>
<protein>
    <submittedName>
        <fullName evidence="2">Uncharacterized protein</fullName>
    </submittedName>
</protein>
<name>A0A346Y6R7_9ACTN</name>
<feature type="region of interest" description="Disordered" evidence="1">
    <location>
        <begin position="1"/>
        <end position="28"/>
    </location>
</feature>
<dbReference type="AlphaFoldDB" id="A0A346Y6R7"/>
<gene>
    <name evidence="2" type="ORF">DVS28_b0411</name>
</gene>
<sequence>MSIADGTAGGNRRTPSISTRRFEDAGTPDRIIELAIGRHGNDA</sequence>
<reference evidence="2 3" key="1">
    <citation type="submission" date="2018-09" db="EMBL/GenBank/DDBJ databases">
        <title>Complete genome sequence of Euzebya sp. DY32-46 isolated from seawater of Pacific Ocean.</title>
        <authorList>
            <person name="Xu L."/>
            <person name="Wu Y.-H."/>
            <person name="Xu X.-W."/>
        </authorList>
    </citation>
    <scope>NUCLEOTIDE SEQUENCE [LARGE SCALE GENOMIC DNA]</scope>
    <source>
        <strain evidence="2 3">DY32-46</strain>
        <plasmid evidence="3">pedy32-46i</plasmid>
    </source>
</reference>
<evidence type="ECO:0000313" key="2">
    <source>
        <dbReference type="EMBL" id="AXV10164.1"/>
    </source>
</evidence>